<evidence type="ECO:0000256" key="1">
    <source>
        <dbReference type="SAM" id="Phobius"/>
    </source>
</evidence>
<keyword evidence="1" id="KW-0812">Transmembrane</keyword>
<dbReference type="Proteomes" id="UP000585474">
    <property type="component" value="Unassembled WGS sequence"/>
</dbReference>
<feature type="transmembrane region" description="Helical" evidence="1">
    <location>
        <begin position="57"/>
        <end position="78"/>
    </location>
</feature>
<evidence type="ECO:0000313" key="3">
    <source>
        <dbReference type="Proteomes" id="UP000585474"/>
    </source>
</evidence>
<comment type="caution">
    <text evidence="2">The sequence shown here is derived from an EMBL/GenBank/DDBJ whole genome shotgun (WGS) entry which is preliminary data.</text>
</comment>
<gene>
    <name evidence="2" type="ORF">Acr_17g0010380</name>
</gene>
<organism evidence="2 3">
    <name type="scientific">Actinidia rufa</name>
    <dbReference type="NCBI Taxonomy" id="165716"/>
    <lineage>
        <taxon>Eukaryota</taxon>
        <taxon>Viridiplantae</taxon>
        <taxon>Streptophyta</taxon>
        <taxon>Embryophyta</taxon>
        <taxon>Tracheophyta</taxon>
        <taxon>Spermatophyta</taxon>
        <taxon>Magnoliopsida</taxon>
        <taxon>eudicotyledons</taxon>
        <taxon>Gunneridae</taxon>
        <taxon>Pentapetalae</taxon>
        <taxon>asterids</taxon>
        <taxon>Ericales</taxon>
        <taxon>Actinidiaceae</taxon>
        <taxon>Actinidia</taxon>
    </lineage>
</organism>
<evidence type="ECO:0000313" key="2">
    <source>
        <dbReference type="EMBL" id="GFZ05466.1"/>
    </source>
</evidence>
<protein>
    <submittedName>
        <fullName evidence="2">Uncharacterized protein</fullName>
    </submittedName>
</protein>
<keyword evidence="3" id="KW-1185">Reference proteome</keyword>
<dbReference type="AlphaFoldDB" id="A0A7J0G3U8"/>
<name>A0A7J0G3U8_9ERIC</name>
<keyword evidence="1" id="KW-0472">Membrane</keyword>
<accession>A0A7J0G3U8</accession>
<dbReference type="EMBL" id="BJWL01000017">
    <property type="protein sequence ID" value="GFZ05466.1"/>
    <property type="molecule type" value="Genomic_DNA"/>
</dbReference>
<dbReference type="OrthoDB" id="1748554at2759"/>
<proteinExistence type="predicted"/>
<sequence length="157" mass="18196">MSSPQDSSWTMKRLFKLKQLGQPLIRDLVGNGRDTFLWLYNWHSMGPLYKQFRNRVLVMWVNLYLLTFLTLFAMAIGSGPAPPKIFCPMVLWRTVCYELLQLVWCTLLKQLGRLSEYLGCRAPWHAIVWLKKNVPRGPPLSFGYAAGKGYLPKKIEC</sequence>
<reference evidence="2 3" key="1">
    <citation type="submission" date="2019-07" db="EMBL/GenBank/DDBJ databases">
        <title>De Novo Assembly of kiwifruit Actinidia rufa.</title>
        <authorList>
            <person name="Sugita-Konishi S."/>
            <person name="Sato K."/>
            <person name="Mori E."/>
            <person name="Abe Y."/>
            <person name="Kisaki G."/>
            <person name="Hamano K."/>
            <person name="Suezawa K."/>
            <person name="Otani M."/>
            <person name="Fukuda T."/>
            <person name="Manabe T."/>
            <person name="Gomi K."/>
            <person name="Tabuchi M."/>
            <person name="Akimitsu K."/>
            <person name="Kataoka I."/>
        </authorList>
    </citation>
    <scope>NUCLEOTIDE SEQUENCE [LARGE SCALE GENOMIC DNA]</scope>
    <source>
        <strain evidence="3">cv. Fuchu</strain>
    </source>
</reference>
<keyword evidence="1" id="KW-1133">Transmembrane helix</keyword>